<dbReference type="InterPro" id="IPR000531">
    <property type="entry name" value="Beta-barrel_TonB"/>
</dbReference>
<name>A0A6P1BAQ1_9BRAD</name>
<dbReference type="PANTHER" id="PTHR34001:SF3">
    <property type="entry name" value="BLL7405 PROTEIN"/>
    <property type="match status" value="1"/>
</dbReference>
<reference evidence="10 11" key="1">
    <citation type="journal article" date="2020" name="Arch. Microbiol.">
        <title>Bradyrhizobium uaiense sp. nov., a new highly efficient cowpea symbiont.</title>
        <authorList>
            <person name="Cabral Michel D."/>
            <person name="Azarias Guimaraes A."/>
            <person name="Martins da Costa E."/>
            <person name="Soares de Carvalho T."/>
            <person name="Balsanelli E."/>
            <person name="Willems A."/>
            <person name="Maltempi de Souza E."/>
            <person name="de Souza Moreira F.M."/>
        </authorList>
    </citation>
    <scope>NUCLEOTIDE SEQUENCE [LARGE SCALE GENOMIC DNA]</scope>
    <source>
        <strain evidence="10 11">UFLA 03-164</strain>
    </source>
</reference>
<comment type="subcellular location">
    <subcellularLocation>
        <location evidence="1">Cell outer membrane</location>
    </subcellularLocation>
</comment>
<keyword evidence="2 7" id="KW-0732">Signal</keyword>
<comment type="similarity">
    <text evidence="5">Belongs to the Omp25/RopB family.</text>
</comment>
<protein>
    <submittedName>
        <fullName evidence="10">Outer membrane beta-barrel protein</fullName>
    </submittedName>
</protein>
<evidence type="ECO:0000256" key="4">
    <source>
        <dbReference type="ARBA" id="ARBA00023237"/>
    </source>
</evidence>
<evidence type="ECO:0000256" key="7">
    <source>
        <dbReference type="SAM" id="SignalP"/>
    </source>
</evidence>
<evidence type="ECO:0000256" key="6">
    <source>
        <dbReference type="SAM" id="MobiDB-lite"/>
    </source>
</evidence>
<dbReference type="Gene3D" id="2.40.170.20">
    <property type="entry name" value="TonB-dependent receptor, beta-barrel domain"/>
    <property type="match status" value="1"/>
</dbReference>
<evidence type="ECO:0000256" key="2">
    <source>
        <dbReference type="ARBA" id="ARBA00022729"/>
    </source>
</evidence>
<dbReference type="Pfam" id="PF13505">
    <property type="entry name" value="OMP_b-brl"/>
    <property type="match status" value="1"/>
</dbReference>
<evidence type="ECO:0000256" key="3">
    <source>
        <dbReference type="ARBA" id="ARBA00023136"/>
    </source>
</evidence>
<evidence type="ECO:0000259" key="9">
    <source>
        <dbReference type="Pfam" id="PF13505"/>
    </source>
</evidence>
<dbReference type="InterPro" id="IPR027385">
    <property type="entry name" value="Beta-barrel_OMP"/>
</dbReference>
<dbReference type="SUPFAM" id="SSF56935">
    <property type="entry name" value="Porins"/>
    <property type="match status" value="1"/>
</dbReference>
<dbReference type="RefSeq" id="WP_163151759.1">
    <property type="nucleotide sequence ID" value="NZ_VKHP01000015.1"/>
</dbReference>
<dbReference type="Gene3D" id="2.40.160.20">
    <property type="match status" value="1"/>
</dbReference>
<dbReference type="InterPro" id="IPR011250">
    <property type="entry name" value="OMP/PagP_B-barrel"/>
</dbReference>
<feature type="signal peptide" evidence="7">
    <location>
        <begin position="1"/>
        <end position="34"/>
    </location>
</feature>
<dbReference type="SUPFAM" id="SSF56925">
    <property type="entry name" value="OMPA-like"/>
    <property type="match status" value="1"/>
</dbReference>
<feature type="compositionally biased region" description="Low complexity" evidence="6">
    <location>
        <begin position="125"/>
        <end position="147"/>
    </location>
</feature>
<evidence type="ECO:0000259" key="8">
    <source>
        <dbReference type="Pfam" id="PF00593"/>
    </source>
</evidence>
<evidence type="ECO:0000256" key="5">
    <source>
        <dbReference type="ARBA" id="ARBA00038306"/>
    </source>
</evidence>
<gene>
    <name evidence="10" type="ORF">FNJ47_06485</name>
</gene>
<organism evidence="10 11">
    <name type="scientific">Bradyrhizobium uaiense</name>
    <dbReference type="NCBI Taxonomy" id="2594946"/>
    <lineage>
        <taxon>Bacteria</taxon>
        <taxon>Pseudomonadati</taxon>
        <taxon>Pseudomonadota</taxon>
        <taxon>Alphaproteobacteria</taxon>
        <taxon>Hyphomicrobiales</taxon>
        <taxon>Nitrobacteraceae</taxon>
        <taxon>Bradyrhizobium</taxon>
    </lineage>
</organism>
<feature type="domain" description="TonB-dependent receptor-like beta-barrel" evidence="8">
    <location>
        <begin position="357"/>
        <end position="858"/>
    </location>
</feature>
<feature type="compositionally biased region" description="Low complexity" evidence="6">
    <location>
        <begin position="31"/>
        <end position="79"/>
    </location>
</feature>
<evidence type="ECO:0000313" key="11">
    <source>
        <dbReference type="Proteomes" id="UP000468531"/>
    </source>
</evidence>
<keyword evidence="3" id="KW-0472">Membrane</keyword>
<dbReference type="GO" id="GO:0009279">
    <property type="term" value="C:cell outer membrane"/>
    <property type="evidence" value="ECO:0007669"/>
    <property type="project" value="UniProtKB-SubCell"/>
</dbReference>
<feature type="domain" description="Outer membrane protein beta-barrel" evidence="9">
    <location>
        <begin position="912"/>
        <end position="1096"/>
    </location>
</feature>
<evidence type="ECO:0000256" key="1">
    <source>
        <dbReference type="ARBA" id="ARBA00004442"/>
    </source>
</evidence>
<feature type="chain" id="PRO_5026743299" evidence="7">
    <location>
        <begin position="35"/>
        <end position="1116"/>
    </location>
</feature>
<accession>A0A6P1BAQ1</accession>
<dbReference type="EMBL" id="VKHP01000015">
    <property type="protein sequence ID" value="NEU95488.1"/>
    <property type="molecule type" value="Genomic_DNA"/>
</dbReference>
<sequence length="1116" mass="119660">MGTPFLLRTFRGILRSASSLTLVVASGAAALAQAPTGPAPQGTTSTPQPSASPSAQPSPQPESSATPAPSESPANSPTPQSTPAVQAAPPGANVLPETRVAAPAERRRPQTPSPRQVVRNPPSTAAPVPSAEQAQAAANRQVVQQTQNFDQRRDNVIMPKVGTTNYQLSQRDIESLPQGNAAQLSDIVLQFPGVYQDSTSSGDFHVRNEHANVQYRINGILLPDGVSGFSQLLETSFIGSIGLITGALPAQYGLRTAGILDITTKTGAALSGGSVSVYGGSRQTITPSFEYGGVEGKTEYYVAGRYLSTGLGLENPIATLNAIHDHSEQGRFFAYTSTVLDPTARVVTISGFGETRYQIPNNPGQPGNVGGFCGGPFDPTNPCLNPDGTPNPNAPAYTAFGKGSFDSATLNQNQYEKNAYNVIAWQKSEGNFDAQLAYYSRYSDLHFVPDPVGDLFINNVASDAYRSSFLNGVSGDFSYRLNEAHTLRAGFYTNGEQTSIATGSTVQPLDPNDPSGLTAIDRPFNILDSSKLFGWQLGAYAQDEWRLTQQLTLNYGLRFDQIYQYVDANQFSPRASLTYKPWWSTVLHIGYMRTFEPPQQVLGRTIPTQIFNGTTAGTPTITPDQAAVLPGQVAGQPLQNVGAIQPERANVYDAGFTQQLLPQCPTTSSSMPGKAPAPAANCPSLEIGGSIYYKTARDLLDDGQFGQAYVLTAFNYDRAENYGAELKLRYRSGGFSADTSWAWGVQHAHTVVSNQTLFSPDDLIYIRNNWIHTDHDQAYTGSGRVAYRWSDTSTWLDGTTASATFIYGTGLRTTPAGVLCPNCDHLPSYWQVNTGLSHEFASGWNGLPVTVRFDVVNVTDYIYQIRNGSGIGVFAPQYGPRRRYYFGISQKLGAPEKTAGVLPALHSKAPTPMATVYDWAGPYVGANFGGAFSSGEHVLTPIGWGTTNPSGVLGGLQAGYNYLLMPSVLVGIEGELAWTSAQGKANFVDPAGTASLSVTSDHNWYDTFTGRIGYVSGPLMLYAKGGAAWMNADYRMEVNSGLDGVTSANTTRLGWIAGGGLEYMLGSHWSAKLEYDHLAFGGKDLDFVNPFGTSVTVKTEVNQVKAGVNYHLEGLL</sequence>
<feature type="region of interest" description="Disordered" evidence="6">
    <location>
        <begin position="31"/>
        <end position="154"/>
    </location>
</feature>
<dbReference type="InterPro" id="IPR036942">
    <property type="entry name" value="Beta-barrel_TonB_sf"/>
</dbReference>
<evidence type="ECO:0000313" key="10">
    <source>
        <dbReference type="EMBL" id="NEU95488.1"/>
    </source>
</evidence>
<dbReference type="PANTHER" id="PTHR34001">
    <property type="entry name" value="BLL7405 PROTEIN"/>
    <property type="match status" value="1"/>
</dbReference>
<dbReference type="Proteomes" id="UP000468531">
    <property type="component" value="Unassembled WGS sequence"/>
</dbReference>
<proteinExistence type="inferred from homology"/>
<dbReference type="Pfam" id="PF00593">
    <property type="entry name" value="TonB_dep_Rec_b-barrel"/>
    <property type="match status" value="1"/>
</dbReference>
<comment type="caution">
    <text evidence="10">The sequence shown here is derived from an EMBL/GenBank/DDBJ whole genome shotgun (WGS) entry which is preliminary data.</text>
</comment>
<dbReference type="InterPro" id="IPR051692">
    <property type="entry name" value="OMP-like"/>
</dbReference>
<dbReference type="AlphaFoldDB" id="A0A6P1BAQ1"/>
<keyword evidence="11" id="KW-1185">Reference proteome</keyword>
<keyword evidence="4" id="KW-0998">Cell outer membrane</keyword>